<dbReference type="InterPro" id="IPR006311">
    <property type="entry name" value="TAT_signal"/>
</dbReference>
<keyword evidence="2" id="KW-1185">Reference proteome</keyword>
<proteinExistence type="predicted"/>
<evidence type="ECO:0000313" key="1">
    <source>
        <dbReference type="EMBL" id="ADD06242.1"/>
    </source>
</evidence>
<dbReference type="RefSeq" id="WP_012996709.1">
    <property type="nucleotide sequence ID" value="NC_013922.1"/>
</dbReference>
<name>D3SZ50_NATMM</name>
<gene>
    <name evidence="1" type="ordered locus">Nmag_2684</name>
</gene>
<dbReference type="PROSITE" id="PS51318">
    <property type="entry name" value="TAT"/>
    <property type="match status" value="1"/>
</dbReference>
<dbReference type="eggNOG" id="arCOG10937">
    <property type="taxonomic scope" value="Archaea"/>
</dbReference>
<organism evidence="1 2">
    <name type="scientific">Natrialba magadii (strain ATCC 43099 / DSM 3394 / CCM 3739 / CIP 104546 / IAM 13178 / JCM 8861 / NBRC 102185 / NCIMB 2190 / MS3)</name>
    <name type="common">Natronobacterium magadii</name>
    <dbReference type="NCBI Taxonomy" id="547559"/>
    <lineage>
        <taxon>Archaea</taxon>
        <taxon>Methanobacteriati</taxon>
        <taxon>Methanobacteriota</taxon>
        <taxon>Stenosarchaea group</taxon>
        <taxon>Halobacteria</taxon>
        <taxon>Halobacteriales</taxon>
        <taxon>Natrialbaceae</taxon>
        <taxon>Natrialba</taxon>
    </lineage>
</organism>
<sequence>MSMKSKRLSIGRRNVLKMGTSVALLGATGLIGSASASSESDQTLETKMIQASVEVARDSDVEDTEEATTQRFEEILDEEGLGNGVKVSHTEYVPEDLGVEILESDGEDREGVSPDQRYSQSAADFTTWSSDSDHSEGDVLVGFTADFEDAVLRDRVNKPYYVKDGSGFNYDNNDWSQVGTGTYESDVHDVSWYSGSPGDHGTAFEIELDTKRRMTPWGSYQTIPKPGYVSNVINLALEGTPSTLGAHYGHTTAETPYGSLSISASVGAFEVGVSGSLGDDAFTLSDPIDASDDV</sequence>
<evidence type="ECO:0000313" key="2">
    <source>
        <dbReference type="Proteomes" id="UP000001879"/>
    </source>
</evidence>
<dbReference type="HOGENOM" id="CLU_945327_0_0_2"/>
<accession>D3SZ50</accession>
<protein>
    <submittedName>
        <fullName evidence="1">Uncharacterized protein</fullName>
    </submittedName>
</protein>
<dbReference type="PaxDb" id="547559-Nmag_2684"/>
<dbReference type="KEGG" id="nmg:Nmag_2684"/>
<dbReference type="AlphaFoldDB" id="D3SZ50"/>
<dbReference type="EMBL" id="CP001932">
    <property type="protein sequence ID" value="ADD06242.1"/>
    <property type="molecule type" value="Genomic_DNA"/>
</dbReference>
<reference evidence="1 2" key="2">
    <citation type="journal article" date="2012" name="BMC Genomics">
        <title>A comparative genomics perspective on the genetic content of the alkaliphilic haloarchaeon Natrialba magadii ATCC 43099T.</title>
        <authorList>
            <person name="Siddaramappa S."/>
            <person name="Challacombe J.F."/>
            <person name="Decastro R.E."/>
            <person name="Pfeiffer F."/>
            <person name="Sastre D.E."/>
            <person name="Gimenez M.I."/>
            <person name="Paggi R.A."/>
            <person name="Detter J.C."/>
            <person name="Davenport K.W."/>
            <person name="Goodwin L.A."/>
            <person name="Kyrpides N."/>
            <person name="Tapia R."/>
            <person name="Pitluck S."/>
            <person name="Lucas S."/>
            <person name="Woyke T."/>
            <person name="Maupin-Furlow J.A."/>
        </authorList>
    </citation>
    <scope>NUCLEOTIDE SEQUENCE [LARGE SCALE GENOMIC DNA]</scope>
    <source>
        <strain evidence="2">ATCC 43099 / DSM 3394 / CCM 3739 / CIP 104546 / IAM 13178 / JCM 8861 / NBRC 102185 / NCIMB 2190 / MS3</strain>
    </source>
</reference>
<dbReference type="GeneID" id="41351082"/>
<dbReference type="Proteomes" id="UP000001879">
    <property type="component" value="Chromosome"/>
</dbReference>
<reference evidence="2" key="1">
    <citation type="submission" date="2010-02" db="EMBL/GenBank/DDBJ databases">
        <title>Complete sequence of chromosome of Natrialba magadii ATCC 43099.</title>
        <authorList>
            <consortium name="US DOE Joint Genome Institute"/>
            <person name="Lucas S."/>
            <person name="Copeland A."/>
            <person name="Lapidus A."/>
            <person name="Cheng J.-F."/>
            <person name="Bruce D."/>
            <person name="Goodwin L."/>
            <person name="Pitluck S."/>
            <person name="Davenport K."/>
            <person name="Saunders E."/>
            <person name="Detter J.C."/>
            <person name="Han C."/>
            <person name="Tapia R."/>
            <person name="Land M."/>
            <person name="Hauser L."/>
            <person name="Kyrpides N."/>
            <person name="Mikhailova N."/>
            <person name="De Castro R.E."/>
            <person name="Maupin-Furlow J.A."/>
            <person name="Woyke T."/>
        </authorList>
    </citation>
    <scope>NUCLEOTIDE SEQUENCE [LARGE SCALE GENOMIC DNA]</scope>
    <source>
        <strain evidence="2">ATCC 43099 / DSM 3394 / CCM 3739 / CIP 104546 / IAM 13178 / JCM 8861 / NBRC 102185 / NCIMB 2190 / MS3</strain>
    </source>
</reference>